<dbReference type="EMBL" id="LRPX01000069">
    <property type="protein sequence ID" value="KXA13485.1"/>
    <property type="molecule type" value="Genomic_DNA"/>
</dbReference>
<gene>
    <name evidence="2" type="ORF">HMPREF3206_01387</name>
</gene>
<dbReference type="GO" id="GO:0008832">
    <property type="term" value="F:dGTPase activity"/>
    <property type="evidence" value="ECO:0007669"/>
    <property type="project" value="TreeGrafter"/>
</dbReference>
<dbReference type="CDD" id="cd00077">
    <property type="entry name" value="HDc"/>
    <property type="match status" value="1"/>
</dbReference>
<proteinExistence type="predicted"/>
<dbReference type="Pfam" id="PF01966">
    <property type="entry name" value="HD"/>
    <property type="match status" value="1"/>
</dbReference>
<evidence type="ECO:0000259" key="1">
    <source>
        <dbReference type="SMART" id="SM00471"/>
    </source>
</evidence>
<dbReference type="InterPro" id="IPR050135">
    <property type="entry name" value="dGTPase-like"/>
</dbReference>
<dbReference type="PATRIC" id="fig|134605.3.peg.1373"/>
<dbReference type="Proteomes" id="UP000070617">
    <property type="component" value="Unassembled WGS sequence"/>
</dbReference>
<dbReference type="SUPFAM" id="SSF109604">
    <property type="entry name" value="HD-domain/PDEase-like"/>
    <property type="match status" value="1"/>
</dbReference>
<dbReference type="InterPro" id="IPR006674">
    <property type="entry name" value="HD_domain"/>
</dbReference>
<keyword evidence="3" id="KW-1185">Reference proteome</keyword>
<dbReference type="Gene3D" id="1.10.3210.10">
    <property type="entry name" value="Hypothetical protein af1432"/>
    <property type="match status" value="1"/>
</dbReference>
<reference evidence="3" key="1">
    <citation type="submission" date="2016-01" db="EMBL/GenBank/DDBJ databases">
        <authorList>
            <person name="Mitreva M."/>
            <person name="Pepin K.H."/>
            <person name="Mihindukulasuriya K.A."/>
            <person name="Fulton R."/>
            <person name="Fronick C."/>
            <person name="O'Laughlin M."/>
            <person name="Miner T."/>
            <person name="Herter B."/>
            <person name="Rosa B.A."/>
            <person name="Cordes M."/>
            <person name="Tomlinson C."/>
            <person name="Wollam A."/>
            <person name="Palsikar V.B."/>
            <person name="Mardis E.R."/>
            <person name="Wilson R.K."/>
        </authorList>
    </citation>
    <scope>NUCLEOTIDE SEQUENCE [LARGE SCALE GENOMIC DNA]</scope>
    <source>
        <strain evidence="3">CMW8396</strain>
    </source>
</reference>
<name>A0A133NB19_9FUSO</name>
<dbReference type="SMART" id="SM00471">
    <property type="entry name" value="HDc"/>
    <property type="match status" value="1"/>
</dbReference>
<dbReference type="InterPro" id="IPR003607">
    <property type="entry name" value="HD/PDEase_dom"/>
</dbReference>
<dbReference type="PANTHER" id="PTHR11373:SF4">
    <property type="entry name" value="DEOXYNUCLEOSIDE TRIPHOSPHATE TRIPHOSPHOHYDROLASE SAMHD1"/>
    <property type="match status" value="1"/>
</dbReference>
<comment type="caution">
    <text evidence="2">The sequence shown here is derived from an EMBL/GenBank/DDBJ whole genome shotgun (WGS) entry which is preliminary data.</text>
</comment>
<dbReference type="AlphaFoldDB" id="A0A133NB19"/>
<protein>
    <submittedName>
        <fullName evidence="2">Putative dGTPase</fullName>
    </submittedName>
</protein>
<evidence type="ECO:0000313" key="2">
    <source>
        <dbReference type="EMBL" id="KXA13485.1"/>
    </source>
</evidence>
<dbReference type="STRING" id="134605.HMPREF3206_01387"/>
<feature type="domain" description="HD/PDEase" evidence="1">
    <location>
        <begin position="75"/>
        <end position="245"/>
    </location>
</feature>
<organism evidence="2 3">
    <name type="scientific">Fusobacterium equinum</name>
    <dbReference type="NCBI Taxonomy" id="134605"/>
    <lineage>
        <taxon>Bacteria</taxon>
        <taxon>Fusobacteriati</taxon>
        <taxon>Fusobacteriota</taxon>
        <taxon>Fusobacteriia</taxon>
        <taxon>Fusobacteriales</taxon>
        <taxon>Fusobacteriaceae</taxon>
        <taxon>Fusobacterium</taxon>
    </lineage>
</organism>
<dbReference type="PANTHER" id="PTHR11373">
    <property type="entry name" value="DEOXYNUCLEOSIDE TRIPHOSPHATE TRIPHOSPHOHYDROLASE"/>
    <property type="match status" value="1"/>
</dbReference>
<sequence>MEFRKITNKDYRNFRKDFDIRKTEGGNFMGVKVVKDLVHGYIYIDEKIQKCIDTPYFQRLHRVKQLTCNLLFPSVNHTRYEHSLGVMKLACDFWDTLAPFLQQRGKDEEEILLLREQLRFAALLHDVGHPAFSHLGEKFLEKTEICQAIREILPQKYSMEETFFQNTTLKGSPHELMSCYCILSKFQEVLDSSLQLDFVCRMIIGNPYAEKEKWAENICIQILNSSSIDVDKLDYLMRDNHMTGEIAPFMDVERLLASLSLDEENRLCFIAKAIPAVQSVVDSRDSLYLWVYHHHISVYTDFLLGEMLKTSIELKYMSREEFFSPQAITEDLIADDDVYSYLRALYCREKRKKSNLYLACLSSQFFERHFLKSLWKTIYEYHDREIAWMQAGIISEIEDLNALLKDDDAMGQLAKRVQKEVGLQEGEIFFVSQHHKFYHSVQKTEIELVLKGEKRKLSELLPQKNFEKFHQLSFFFYVKEEKKEEAYESFLKNLKIILEERKRLL</sequence>
<accession>A0A133NB19</accession>
<dbReference type="GO" id="GO:0006203">
    <property type="term" value="P:dGTP catabolic process"/>
    <property type="evidence" value="ECO:0007669"/>
    <property type="project" value="TreeGrafter"/>
</dbReference>
<evidence type="ECO:0000313" key="3">
    <source>
        <dbReference type="Proteomes" id="UP000070617"/>
    </source>
</evidence>